<proteinExistence type="predicted"/>
<protein>
    <submittedName>
        <fullName evidence="1">13328_t:CDS:1</fullName>
    </submittedName>
</protein>
<reference evidence="1" key="1">
    <citation type="submission" date="2021-06" db="EMBL/GenBank/DDBJ databases">
        <authorList>
            <person name="Kallberg Y."/>
            <person name="Tangrot J."/>
            <person name="Rosling A."/>
        </authorList>
    </citation>
    <scope>NUCLEOTIDE SEQUENCE</scope>
    <source>
        <strain evidence="1">IL203A</strain>
    </source>
</reference>
<gene>
    <name evidence="1" type="ORF">DHETER_LOCUS12296</name>
</gene>
<dbReference type="EMBL" id="CAJVPU010029719">
    <property type="protein sequence ID" value="CAG8711621.1"/>
    <property type="molecule type" value="Genomic_DNA"/>
</dbReference>
<feature type="non-terminal residue" evidence="1">
    <location>
        <position position="1"/>
    </location>
</feature>
<organism evidence="1 2">
    <name type="scientific">Dentiscutata heterogama</name>
    <dbReference type="NCBI Taxonomy" id="1316150"/>
    <lineage>
        <taxon>Eukaryota</taxon>
        <taxon>Fungi</taxon>
        <taxon>Fungi incertae sedis</taxon>
        <taxon>Mucoromycota</taxon>
        <taxon>Glomeromycotina</taxon>
        <taxon>Glomeromycetes</taxon>
        <taxon>Diversisporales</taxon>
        <taxon>Gigasporaceae</taxon>
        <taxon>Dentiscutata</taxon>
    </lineage>
</organism>
<evidence type="ECO:0000313" key="1">
    <source>
        <dbReference type="EMBL" id="CAG8711621.1"/>
    </source>
</evidence>
<keyword evidence="2" id="KW-1185">Reference proteome</keyword>
<dbReference type="Proteomes" id="UP000789702">
    <property type="component" value="Unassembled WGS sequence"/>
</dbReference>
<evidence type="ECO:0000313" key="2">
    <source>
        <dbReference type="Proteomes" id="UP000789702"/>
    </source>
</evidence>
<comment type="caution">
    <text evidence="1">The sequence shown here is derived from an EMBL/GenBank/DDBJ whole genome shotgun (WGS) entry which is preliminary data.</text>
</comment>
<sequence>ATENPSVDDYLDWARKQNDHIYKLKFEQRIELYSDISRSGYSNQHQGLDAILKEINKYLKALIPPVPSQKHWRIALRHTLFKMIRHADNKSSGGQIHPDCTLESQRFRVHMHQTGFPNLQDDNRTFKSLGEEHLLSEKLKNFSNLACERQIMFINETFRGSEPNSSPRPIPITAQEEAAAMDEKNMTKKELLAIINSLLNSINISDRPKYRRLQQKTNNELLEILQSIRDLHNNQNELENEIELEN</sequence>
<accession>A0ACA9PI20</accession>
<name>A0ACA9PI20_9GLOM</name>